<keyword evidence="2" id="KW-0732">Signal</keyword>
<reference evidence="3 4" key="1">
    <citation type="journal article" date="2016" name="Mol. Biol. Evol.">
        <title>Comparative Genomics of Early-Diverging Mushroom-Forming Fungi Provides Insights into the Origins of Lignocellulose Decay Capabilities.</title>
        <authorList>
            <person name="Nagy L.G."/>
            <person name="Riley R."/>
            <person name="Tritt A."/>
            <person name="Adam C."/>
            <person name="Daum C."/>
            <person name="Floudas D."/>
            <person name="Sun H."/>
            <person name="Yadav J.S."/>
            <person name="Pangilinan J."/>
            <person name="Larsson K.H."/>
            <person name="Matsuura K."/>
            <person name="Barry K."/>
            <person name="Labutti K."/>
            <person name="Kuo R."/>
            <person name="Ohm R.A."/>
            <person name="Bhattacharya S.S."/>
            <person name="Shirouzu T."/>
            <person name="Yoshinaga Y."/>
            <person name="Martin F.M."/>
            <person name="Grigoriev I.V."/>
            <person name="Hibbett D.S."/>
        </authorList>
    </citation>
    <scope>NUCLEOTIDE SEQUENCE [LARGE SCALE GENOMIC DNA]</scope>
    <source>
        <strain evidence="3 4">HHB12029</strain>
    </source>
</reference>
<dbReference type="InParanoid" id="A0A165MS56"/>
<evidence type="ECO:0000256" key="2">
    <source>
        <dbReference type="SAM" id="SignalP"/>
    </source>
</evidence>
<feature type="region of interest" description="Disordered" evidence="1">
    <location>
        <begin position="95"/>
        <end position="114"/>
    </location>
</feature>
<feature type="chain" id="PRO_5007862760" evidence="2">
    <location>
        <begin position="19"/>
        <end position="217"/>
    </location>
</feature>
<dbReference type="Proteomes" id="UP000077266">
    <property type="component" value="Unassembled WGS sequence"/>
</dbReference>
<name>A0A165MS56_EXIGL</name>
<accession>A0A165MS56</accession>
<sequence length="217" mass="24718">MLRQLIWVSSIALSPLWAVRPESYKHNFRSESIEVLAEEIELLRLFRQQRFRRARDVDFPAHWRDVLGARLGTTAPDSHAEGVIKDMLHEWSGVEGTSKTCEPDTDPKHRYLPWPRNSQRRVPPLYRLIPYGQGFDEASSDLGDGITISSDATDRSPFCILSGWLYFQPYSIWAEGPMQSVLEDPCLPPVFLPFRADSATSRICISDVVDPMVDVGE</sequence>
<evidence type="ECO:0000256" key="1">
    <source>
        <dbReference type="SAM" id="MobiDB-lite"/>
    </source>
</evidence>
<proteinExistence type="predicted"/>
<evidence type="ECO:0000313" key="3">
    <source>
        <dbReference type="EMBL" id="KZV99678.1"/>
    </source>
</evidence>
<dbReference type="EMBL" id="KV425907">
    <property type="protein sequence ID" value="KZV99678.1"/>
    <property type="molecule type" value="Genomic_DNA"/>
</dbReference>
<gene>
    <name evidence="3" type="ORF">EXIGLDRAFT_724244</name>
</gene>
<organism evidence="3 4">
    <name type="scientific">Exidia glandulosa HHB12029</name>
    <dbReference type="NCBI Taxonomy" id="1314781"/>
    <lineage>
        <taxon>Eukaryota</taxon>
        <taxon>Fungi</taxon>
        <taxon>Dikarya</taxon>
        <taxon>Basidiomycota</taxon>
        <taxon>Agaricomycotina</taxon>
        <taxon>Agaricomycetes</taxon>
        <taxon>Auriculariales</taxon>
        <taxon>Exidiaceae</taxon>
        <taxon>Exidia</taxon>
    </lineage>
</organism>
<evidence type="ECO:0000313" key="4">
    <source>
        <dbReference type="Proteomes" id="UP000077266"/>
    </source>
</evidence>
<feature type="signal peptide" evidence="2">
    <location>
        <begin position="1"/>
        <end position="18"/>
    </location>
</feature>
<keyword evidence="4" id="KW-1185">Reference proteome</keyword>
<protein>
    <submittedName>
        <fullName evidence="3">Uncharacterized protein</fullName>
    </submittedName>
</protein>
<dbReference type="AlphaFoldDB" id="A0A165MS56"/>